<proteinExistence type="predicted"/>
<gene>
    <name evidence="2" type="ORF">g.53547</name>
</gene>
<dbReference type="GO" id="GO:0008061">
    <property type="term" value="F:chitin binding"/>
    <property type="evidence" value="ECO:0007669"/>
    <property type="project" value="InterPro"/>
</dbReference>
<sequence length="110" mass="12458">KADGYYSDPKSSCRSYFYCMNGYKLTYICPGRLIFNGTECVDQQKFNCTTNSNTCTNKTNGYHADETTGCHKYVYCLQGFQITTLECPDGHVFNGKNCDLFKVQNCSKTT</sequence>
<feature type="domain" description="Chitin-binding type-2" evidence="1">
    <location>
        <begin position="1"/>
        <end position="50"/>
    </location>
</feature>
<organism evidence="2">
    <name type="scientific">Graphocephala atropunctata</name>
    <dbReference type="NCBI Taxonomy" id="36148"/>
    <lineage>
        <taxon>Eukaryota</taxon>
        <taxon>Metazoa</taxon>
        <taxon>Ecdysozoa</taxon>
        <taxon>Arthropoda</taxon>
        <taxon>Hexapoda</taxon>
        <taxon>Insecta</taxon>
        <taxon>Pterygota</taxon>
        <taxon>Neoptera</taxon>
        <taxon>Paraneoptera</taxon>
        <taxon>Hemiptera</taxon>
        <taxon>Auchenorrhyncha</taxon>
        <taxon>Membracoidea</taxon>
        <taxon>Cicadellidae</taxon>
        <taxon>Cicadellinae</taxon>
        <taxon>Cicadellini</taxon>
        <taxon>Graphocephala</taxon>
    </lineage>
</organism>
<dbReference type="SMART" id="SM00494">
    <property type="entry name" value="ChtBD2"/>
    <property type="match status" value="2"/>
</dbReference>
<dbReference type="InterPro" id="IPR002557">
    <property type="entry name" value="Chitin-bd_dom"/>
</dbReference>
<protein>
    <recommendedName>
        <fullName evidence="1">Chitin-binding type-2 domain-containing protein</fullName>
    </recommendedName>
</protein>
<evidence type="ECO:0000259" key="1">
    <source>
        <dbReference type="PROSITE" id="PS50940"/>
    </source>
</evidence>
<dbReference type="Gene3D" id="2.170.140.10">
    <property type="entry name" value="Chitin binding domain"/>
    <property type="match status" value="1"/>
</dbReference>
<dbReference type="EMBL" id="GEBQ01030959">
    <property type="protein sequence ID" value="JAT09018.1"/>
    <property type="molecule type" value="Transcribed_RNA"/>
</dbReference>
<feature type="domain" description="Chitin-binding type-2" evidence="1">
    <location>
        <begin position="52"/>
        <end position="108"/>
    </location>
</feature>
<name>A0A1B6KC41_9HEMI</name>
<dbReference type="Pfam" id="PF01607">
    <property type="entry name" value="CBM_14"/>
    <property type="match status" value="2"/>
</dbReference>
<accession>A0A1B6KC41</accession>
<feature type="non-terminal residue" evidence="2">
    <location>
        <position position="110"/>
    </location>
</feature>
<dbReference type="SUPFAM" id="SSF57625">
    <property type="entry name" value="Invertebrate chitin-binding proteins"/>
    <property type="match status" value="2"/>
</dbReference>
<dbReference type="GO" id="GO:0005576">
    <property type="term" value="C:extracellular region"/>
    <property type="evidence" value="ECO:0007669"/>
    <property type="project" value="InterPro"/>
</dbReference>
<dbReference type="InterPro" id="IPR036508">
    <property type="entry name" value="Chitin-bd_dom_sf"/>
</dbReference>
<evidence type="ECO:0000313" key="2">
    <source>
        <dbReference type="EMBL" id="JAT09018.1"/>
    </source>
</evidence>
<reference evidence="2" key="1">
    <citation type="submission" date="2015-11" db="EMBL/GenBank/DDBJ databases">
        <title>De novo transcriptome assembly of four potential Pierce s Disease insect vectors from Arizona vineyards.</title>
        <authorList>
            <person name="Tassone E.E."/>
        </authorList>
    </citation>
    <scope>NUCLEOTIDE SEQUENCE</scope>
</reference>
<dbReference type="AlphaFoldDB" id="A0A1B6KC41"/>
<dbReference type="PROSITE" id="PS50940">
    <property type="entry name" value="CHIT_BIND_II"/>
    <property type="match status" value="2"/>
</dbReference>
<feature type="non-terminal residue" evidence="2">
    <location>
        <position position="1"/>
    </location>
</feature>